<protein>
    <recommendedName>
        <fullName evidence="4">Dirigent protein</fullName>
    </recommendedName>
</protein>
<name>A0AAN8UJP0_9MAGN</name>
<keyword evidence="6" id="KW-1185">Reference proteome</keyword>
<organism evidence="5 6">
    <name type="scientific">Dillenia turbinata</name>
    <dbReference type="NCBI Taxonomy" id="194707"/>
    <lineage>
        <taxon>Eukaryota</taxon>
        <taxon>Viridiplantae</taxon>
        <taxon>Streptophyta</taxon>
        <taxon>Embryophyta</taxon>
        <taxon>Tracheophyta</taxon>
        <taxon>Spermatophyta</taxon>
        <taxon>Magnoliopsida</taxon>
        <taxon>eudicotyledons</taxon>
        <taxon>Gunneridae</taxon>
        <taxon>Pentapetalae</taxon>
        <taxon>Dilleniales</taxon>
        <taxon>Dilleniaceae</taxon>
        <taxon>Dillenia</taxon>
    </lineage>
</organism>
<comment type="subunit">
    <text evidence="2 4">Homodimer.</text>
</comment>
<dbReference type="InterPro" id="IPR044859">
    <property type="entry name" value="Allene_oxi_cyc_Dirigent"/>
</dbReference>
<comment type="caution">
    <text evidence="5">The sequence shown here is derived from an EMBL/GenBank/DDBJ whole genome shotgun (WGS) entry which is preliminary data.</text>
</comment>
<dbReference type="InterPro" id="IPR004265">
    <property type="entry name" value="Dirigent"/>
</dbReference>
<sequence length="182" mass="19653">MEKLACFTIFIALVASLTLVQSEEGWAKKLGVQKDSTVTNLQFYFHDTLSGSNPSAMRVAEASTTKTSLTQFGSLVMADDPLTFGPEPTSKLIGRAQGLYGSAGQSNMGLIMALSYNFLDGEYKGSSISINGLNPALQLDRELPVVGGTGVFRMARGYANLQTYSFNLLGDAVVWYNVTVYH</sequence>
<gene>
    <name evidence="5" type="ORF">RJ641_019551</name>
</gene>
<dbReference type="Gene3D" id="2.40.480.10">
    <property type="entry name" value="Allene oxide cyclase-like"/>
    <property type="match status" value="1"/>
</dbReference>
<keyword evidence="4" id="KW-0732">Signal</keyword>
<dbReference type="GO" id="GO:0009699">
    <property type="term" value="P:phenylpropanoid biosynthetic process"/>
    <property type="evidence" value="ECO:0007669"/>
    <property type="project" value="UniProtKB-ARBA"/>
</dbReference>
<comment type="subcellular location">
    <subcellularLocation>
        <location evidence="4">Secreted</location>
        <location evidence="4">Extracellular space</location>
        <location evidence="4">Apoplast</location>
    </subcellularLocation>
</comment>
<dbReference type="Pfam" id="PF03018">
    <property type="entry name" value="Dirigent"/>
    <property type="match status" value="1"/>
</dbReference>
<feature type="signal peptide" evidence="4">
    <location>
        <begin position="1"/>
        <end position="22"/>
    </location>
</feature>
<accession>A0AAN8UJP0</accession>
<evidence type="ECO:0000256" key="1">
    <source>
        <dbReference type="ARBA" id="ARBA00010746"/>
    </source>
</evidence>
<dbReference type="Proteomes" id="UP001370490">
    <property type="component" value="Unassembled WGS sequence"/>
</dbReference>
<evidence type="ECO:0000313" key="5">
    <source>
        <dbReference type="EMBL" id="KAK6916690.1"/>
    </source>
</evidence>
<evidence type="ECO:0000313" key="6">
    <source>
        <dbReference type="Proteomes" id="UP001370490"/>
    </source>
</evidence>
<dbReference type="GO" id="GO:0048046">
    <property type="term" value="C:apoplast"/>
    <property type="evidence" value="ECO:0007669"/>
    <property type="project" value="UniProtKB-SubCell"/>
</dbReference>
<evidence type="ECO:0000256" key="3">
    <source>
        <dbReference type="ARBA" id="ARBA00022525"/>
    </source>
</evidence>
<dbReference type="AlphaFoldDB" id="A0AAN8UJP0"/>
<dbReference type="PANTHER" id="PTHR21495">
    <property type="entry name" value="NUCLEOPORIN-RELATED"/>
    <property type="match status" value="1"/>
</dbReference>
<comment type="function">
    <text evidence="4">Dirigent proteins impart stereoselectivity on the phenoxy radical-coupling reaction, yielding optically active lignans from two molecules of coniferyl alcohol in the biosynthesis of lignans, flavonolignans, and alkaloids and thus plays a central role in plant secondary metabolism.</text>
</comment>
<dbReference type="EMBL" id="JBAMMX010000024">
    <property type="protein sequence ID" value="KAK6916690.1"/>
    <property type="molecule type" value="Genomic_DNA"/>
</dbReference>
<keyword evidence="3 4" id="KW-0964">Secreted</keyword>
<proteinExistence type="inferred from homology"/>
<evidence type="ECO:0000256" key="2">
    <source>
        <dbReference type="ARBA" id="ARBA00011738"/>
    </source>
</evidence>
<keyword evidence="4" id="KW-0052">Apoplast</keyword>
<comment type="similarity">
    <text evidence="1 4">Belongs to the plant dirigent protein family.</text>
</comment>
<evidence type="ECO:0000256" key="4">
    <source>
        <dbReference type="RuleBase" id="RU363099"/>
    </source>
</evidence>
<reference evidence="5 6" key="1">
    <citation type="submission" date="2023-12" db="EMBL/GenBank/DDBJ databases">
        <title>A high-quality genome assembly for Dillenia turbinata (Dilleniales).</title>
        <authorList>
            <person name="Chanderbali A."/>
        </authorList>
    </citation>
    <scope>NUCLEOTIDE SEQUENCE [LARGE SCALE GENOMIC DNA]</scope>
    <source>
        <strain evidence="5">LSX21</strain>
        <tissue evidence="5">Leaf</tissue>
    </source>
</reference>
<feature type="chain" id="PRO_5042672646" description="Dirigent protein" evidence="4">
    <location>
        <begin position="23"/>
        <end position="182"/>
    </location>
</feature>